<keyword evidence="2" id="KW-1185">Reference proteome</keyword>
<dbReference type="OrthoDB" id="3873606at2"/>
<reference evidence="1 2" key="1">
    <citation type="submission" date="2014-10" db="EMBL/GenBank/DDBJ databases">
        <title>Draft genome sequence of Actinoplanes utahensis NRRL 12052.</title>
        <authorList>
            <person name="Velasco-Bucheli B."/>
            <person name="del Cerro C."/>
            <person name="Hormigo D."/>
            <person name="Garcia J.L."/>
            <person name="Acebal C."/>
            <person name="Arroyo M."/>
            <person name="de la Mata I."/>
        </authorList>
    </citation>
    <scope>NUCLEOTIDE SEQUENCE [LARGE SCALE GENOMIC DNA]</scope>
    <source>
        <strain evidence="1 2">NRRL 12052</strain>
    </source>
</reference>
<dbReference type="AlphaFoldDB" id="A0A0A6UDB6"/>
<gene>
    <name evidence="1" type="ORF">MB27_31110</name>
</gene>
<protein>
    <submittedName>
        <fullName evidence="1">Uncharacterized protein</fullName>
    </submittedName>
</protein>
<dbReference type="EMBL" id="JRTT01000060">
    <property type="protein sequence ID" value="KHD74040.1"/>
    <property type="molecule type" value="Genomic_DNA"/>
</dbReference>
<dbReference type="STRING" id="1869.MB27_31110"/>
<name>A0A0A6UDB6_ACTUT</name>
<comment type="caution">
    <text evidence="1">The sequence shown here is derived from an EMBL/GenBank/DDBJ whole genome shotgun (WGS) entry which is preliminary data.</text>
</comment>
<organism evidence="1 2">
    <name type="scientific">Actinoplanes utahensis</name>
    <dbReference type="NCBI Taxonomy" id="1869"/>
    <lineage>
        <taxon>Bacteria</taxon>
        <taxon>Bacillati</taxon>
        <taxon>Actinomycetota</taxon>
        <taxon>Actinomycetes</taxon>
        <taxon>Micromonosporales</taxon>
        <taxon>Micromonosporaceae</taxon>
        <taxon>Actinoplanes</taxon>
    </lineage>
</organism>
<sequence>MTIAVSAVILLGVFVYLLWRYARLPLWQAAVCAAFGYFLASSSVGPEVGNGLRALARFVAGLTL</sequence>
<dbReference type="RefSeq" id="WP_043530524.1">
    <property type="nucleotide sequence ID" value="NZ_BAABKU010000014.1"/>
</dbReference>
<accession>A0A0A6UDB6</accession>
<evidence type="ECO:0000313" key="2">
    <source>
        <dbReference type="Proteomes" id="UP000054537"/>
    </source>
</evidence>
<evidence type="ECO:0000313" key="1">
    <source>
        <dbReference type="EMBL" id="KHD74040.1"/>
    </source>
</evidence>
<proteinExistence type="predicted"/>
<dbReference type="Proteomes" id="UP000054537">
    <property type="component" value="Unassembled WGS sequence"/>
</dbReference>